<name>A0A094YIC9_9PROT</name>
<evidence type="ECO:0000313" key="2">
    <source>
        <dbReference type="Proteomes" id="UP000029448"/>
    </source>
</evidence>
<gene>
    <name evidence="1" type="ORF">AtDm6_3262</name>
</gene>
<dbReference type="STRING" id="104102.AtDm6_3262"/>
<dbReference type="Proteomes" id="UP000029448">
    <property type="component" value="Unassembled WGS sequence"/>
</dbReference>
<organism evidence="1 2">
    <name type="scientific">Acetobacter tropicalis</name>
    <dbReference type="NCBI Taxonomy" id="104102"/>
    <lineage>
        <taxon>Bacteria</taxon>
        <taxon>Pseudomonadati</taxon>
        <taxon>Pseudomonadota</taxon>
        <taxon>Alphaproteobacteria</taxon>
        <taxon>Acetobacterales</taxon>
        <taxon>Acetobacteraceae</taxon>
        <taxon>Acetobacter</taxon>
    </lineage>
</organism>
<dbReference type="InterPro" id="IPR038488">
    <property type="entry name" value="Integrase_DNA-bd_sf"/>
</dbReference>
<sequence length="81" mass="9235">MGASMAKLSKKIVTAAERAEKDYFLWDDSIPAFAVRVWPSSRKVYVIHYRAGERMRRYTIGQHGSPTNLISEKISAALLEY</sequence>
<reference evidence="1 2" key="1">
    <citation type="submission" date="2014-06" db="EMBL/GenBank/DDBJ databases">
        <title>Functional and comparative genomic analyses of the Drosophila gut microbiota identify candidate symbiosis factors.</title>
        <authorList>
            <person name="Newell P.D."/>
            <person name="Chaston J.M."/>
            <person name="Douglas A.E."/>
        </authorList>
    </citation>
    <scope>NUCLEOTIDE SEQUENCE [LARGE SCALE GENOMIC DNA]</scope>
    <source>
        <strain evidence="1 2">DmCS_006</strain>
    </source>
</reference>
<dbReference type="PATRIC" id="fig|104102.7.peg.3216"/>
<evidence type="ECO:0000313" key="1">
    <source>
        <dbReference type="EMBL" id="KGB21102.1"/>
    </source>
</evidence>
<protein>
    <submittedName>
        <fullName evidence="1">Phage integrase</fullName>
    </submittedName>
</protein>
<dbReference type="Gene3D" id="3.30.160.390">
    <property type="entry name" value="Integrase, DNA-binding domain"/>
    <property type="match status" value="1"/>
</dbReference>
<comment type="caution">
    <text evidence="1">The sequence shown here is derived from an EMBL/GenBank/DDBJ whole genome shotgun (WGS) entry which is preliminary data.</text>
</comment>
<keyword evidence="2" id="KW-1185">Reference proteome</keyword>
<proteinExistence type="predicted"/>
<dbReference type="EMBL" id="JOKM01000104">
    <property type="protein sequence ID" value="KGB21102.1"/>
    <property type="molecule type" value="Genomic_DNA"/>
</dbReference>
<accession>A0A094YIC9</accession>
<dbReference type="AlphaFoldDB" id="A0A094YIC9"/>